<dbReference type="EMBL" id="BBMN01000006">
    <property type="protein sequence ID" value="GAL05118.1"/>
    <property type="molecule type" value="Genomic_DNA"/>
</dbReference>
<dbReference type="AlphaFoldDB" id="A0A090QS80"/>
<accession>A0A090QS80</accession>
<evidence type="ECO:0000313" key="2">
    <source>
        <dbReference type="Proteomes" id="UP000029227"/>
    </source>
</evidence>
<evidence type="ECO:0000313" key="1">
    <source>
        <dbReference type="EMBL" id="GAL05118.1"/>
    </source>
</evidence>
<organism evidence="1 2">
    <name type="scientific">Photobacterium aphoticum</name>
    <dbReference type="NCBI Taxonomy" id="754436"/>
    <lineage>
        <taxon>Bacteria</taxon>
        <taxon>Pseudomonadati</taxon>
        <taxon>Pseudomonadota</taxon>
        <taxon>Gammaproteobacteria</taxon>
        <taxon>Vibrionales</taxon>
        <taxon>Vibrionaceae</taxon>
        <taxon>Photobacterium</taxon>
    </lineage>
</organism>
<dbReference type="Proteomes" id="UP000029227">
    <property type="component" value="Unassembled WGS sequence"/>
</dbReference>
<protein>
    <submittedName>
        <fullName evidence="1">Uncharacterized protein</fullName>
    </submittedName>
</protein>
<dbReference type="eggNOG" id="COG3014">
    <property type="taxonomic scope" value="Bacteria"/>
</dbReference>
<proteinExistence type="predicted"/>
<sequence length="104" mass="11263">MQQGQYQTALSVLPDAPAGTILDGMERGRVGFVAEQYPLSFSALKTADEAVKAQQREAVIQISSGLNQAGALLTNDNMITYQPADYELAFCTSILRSTIFNSMI</sequence>
<gene>
    <name evidence="1" type="ORF">JCM19237_3501</name>
</gene>
<reference evidence="1 2" key="1">
    <citation type="journal article" date="2014" name="Genome Announc.">
        <title>Draft Genome Sequences of Two Vibrionaceae Species, Vibrio ponticus C121 and Photobacterium aphoticum C119, Isolated as Coral Reef Microbiota.</title>
        <authorList>
            <person name="Al-saari N."/>
            <person name="Meirelles P.M."/>
            <person name="Mino S."/>
            <person name="Suda W."/>
            <person name="Oshima K."/>
            <person name="Hattori M."/>
            <person name="Ohkuma M."/>
            <person name="Thompson F.L."/>
            <person name="Gomez-Gil B."/>
            <person name="Sawabe T."/>
            <person name="Sawabe T."/>
        </authorList>
    </citation>
    <scope>NUCLEOTIDE SEQUENCE [LARGE SCALE GENOMIC DNA]</scope>
    <source>
        <strain evidence="1 2">JCM 19237</strain>
    </source>
</reference>
<name>A0A090QS80_9GAMM</name>
<comment type="caution">
    <text evidence="1">The sequence shown here is derived from an EMBL/GenBank/DDBJ whole genome shotgun (WGS) entry which is preliminary data.</text>
</comment>
<dbReference type="STRING" id="754436.JCM19237_3501"/>